<dbReference type="Gene3D" id="2.130.10.10">
    <property type="entry name" value="YVTN repeat-like/Quinoprotein amine dehydrogenase"/>
    <property type="match status" value="1"/>
</dbReference>
<feature type="compositionally biased region" description="Polar residues" evidence="2">
    <location>
        <begin position="559"/>
        <end position="569"/>
    </location>
</feature>
<protein>
    <recommendedName>
        <fullName evidence="3">GATOR2 complex protein MIO zinc-ribbon like domain-containing protein</fullName>
    </recommendedName>
</protein>
<feature type="compositionally biased region" description="Polar residues" evidence="2">
    <location>
        <begin position="421"/>
        <end position="435"/>
    </location>
</feature>
<dbReference type="SMART" id="SM00320">
    <property type="entry name" value="WD40"/>
    <property type="match status" value="3"/>
</dbReference>
<evidence type="ECO:0000256" key="2">
    <source>
        <dbReference type="SAM" id="MobiDB-lite"/>
    </source>
</evidence>
<feature type="compositionally biased region" description="Basic residues" evidence="2">
    <location>
        <begin position="798"/>
        <end position="811"/>
    </location>
</feature>
<feature type="compositionally biased region" description="Low complexity" evidence="2">
    <location>
        <begin position="575"/>
        <end position="592"/>
    </location>
</feature>
<name>A0A9P8AEL4_9AGAR</name>
<dbReference type="GO" id="GO:1904263">
    <property type="term" value="P:positive regulation of TORC1 signaling"/>
    <property type="evidence" value="ECO:0007669"/>
    <property type="project" value="TreeGrafter"/>
</dbReference>
<dbReference type="Pfam" id="PF17034">
    <property type="entry name" value="zinc_ribbon_16"/>
    <property type="match status" value="1"/>
</dbReference>
<dbReference type="InterPro" id="IPR015943">
    <property type="entry name" value="WD40/YVTN_repeat-like_dom_sf"/>
</dbReference>
<dbReference type="GO" id="GO:0005737">
    <property type="term" value="C:cytoplasm"/>
    <property type="evidence" value="ECO:0007669"/>
    <property type="project" value="TreeGrafter"/>
</dbReference>
<dbReference type="SUPFAM" id="SSF50978">
    <property type="entry name" value="WD40 repeat-like"/>
    <property type="match status" value="1"/>
</dbReference>
<dbReference type="InterPro" id="IPR036322">
    <property type="entry name" value="WD40_repeat_dom_sf"/>
</dbReference>
<dbReference type="RefSeq" id="XP_043014975.1">
    <property type="nucleotide sequence ID" value="XM_043146273.1"/>
</dbReference>
<comment type="caution">
    <text evidence="4">The sequence shown here is derived from an EMBL/GenBank/DDBJ whole genome shotgun (WGS) entry which is preliminary data.</text>
</comment>
<dbReference type="OrthoDB" id="341486at2759"/>
<dbReference type="PANTHER" id="PTHR16453:SF9">
    <property type="entry name" value="GATOR COMPLEX PROTEIN MIOS"/>
    <property type="match status" value="1"/>
</dbReference>
<dbReference type="InterPro" id="IPR031488">
    <property type="entry name" value="Zn_ribbon_mio"/>
</dbReference>
<dbReference type="PANTHER" id="PTHR16453">
    <property type="entry name" value="WD40 DOMAIN-CONTAINING PROTEIN MIO FAMILY MEMBER"/>
    <property type="match status" value="1"/>
</dbReference>
<accession>A0A9P8AEL4</accession>
<keyword evidence="5" id="KW-1185">Reference proteome</keyword>
<feature type="region of interest" description="Disordered" evidence="2">
    <location>
        <begin position="556"/>
        <end position="658"/>
    </location>
</feature>
<evidence type="ECO:0000256" key="1">
    <source>
        <dbReference type="ARBA" id="ARBA00009713"/>
    </source>
</evidence>
<dbReference type="InterPro" id="IPR037593">
    <property type="entry name" value="MIOS/Sea4"/>
</dbReference>
<dbReference type="Proteomes" id="UP001049176">
    <property type="component" value="Chromosome 1"/>
</dbReference>
<dbReference type="Pfam" id="PF21720">
    <property type="entry name" value="MIOS_WD40"/>
    <property type="match status" value="1"/>
</dbReference>
<feature type="domain" description="GATOR2 complex protein MIO zinc-ribbon like" evidence="3">
    <location>
        <begin position="1166"/>
        <end position="1280"/>
    </location>
</feature>
<dbReference type="EMBL" id="CM032181">
    <property type="protein sequence ID" value="KAG7098505.1"/>
    <property type="molecule type" value="Genomic_DNA"/>
</dbReference>
<feature type="compositionally biased region" description="Basic and acidic residues" evidence="2">
    <location>
        <begin position="594"/>
        <end position="614"/>
    </location>
</feature>
<evidence type="ECO:0000313" key="5">
    <source>
        <dbReference type="Proteomes" id="UP001049176"/>
    </source>
</evidence>
<dbReference type="GeneID" id="66069525"/>
<sequence length="1283" mass="140880">MLVQTNSTTVVEKRLAWHPRHLNRFIVAGNSQITLYECAPGQPEIRHITSQNDLNLMKCFTWSPEPLFDDLLAVGHSNGRVDLIRLESSRYTGADNILSAGPVVSLPVKNQRACNTLAFSGKDPNYLAVGLDKVRGDASLIIWDVNSALPILSFGGATSNSSTSNGVDVSNQILRTRSSPAIPRTEHGTKFDNRMLQVHATTDYVSSLAFLPDSSHLLLAGISSRWLRLFDLRARPSSSNNNTNLQNGTGGGPVANVASKVQGVVTDPFDPHRVASWGDGVVTVWDARNLGGGSLLTFTERDGAADGGIFPSAQLTTSASTTSLASLPRKGTGLISGSAPERVTSPYISIEFSANRRGQLATLSKDAPYVRLWDILEASVPSAWSTFSQTDVLSRVTNSDLVSGNTSTRDRGRSLRDRENSTGSTISDGRKQTLSLPKRSWPNFPSWGGRASLPSVEREISKDSSVIATSLVLSDTRKTNPLLPITGPEHYPSQPRTLTSFALVPSPSFYNRQQPSTSTKIVMITSAGELALQTLHDSPKAEAAWSAKGHIGGIGFAHNESQAPSNEQWNEYAGSPSPSTDKSKSKSQSQSKLESYDDYPHGWSRADAHPRNFDGAEPSKASQRSKEVLSSESHAPLTVERGRRQTKPTREPGGTRLDPIYTLLADDDISSVMRRRARKGYGFGNASQNATLVYDQGNAIQSQNLSTLWTWIHHTQTHLHAPTPHVQGYDFTYQGVWRIWNGLTDNQDLLSSNKATAGTDSPMEESISADATPVHRNNVELPPLLLEGSLLGEPLAKRSGKHSSKWKRRHVSSTSTPSPIPTPPNRENTWHAALKEIAARFSSLGSQTTIRVATSKMLQRQVCLGLLGWENEALVGFDSRSVRSGTSQPASRDELSRIACWLVFFGQWEKAVEMLIGSSDETHHMMSATIAALAPSAFPAQSTINTVQPYPSPLNAHYSRLRARVQDPYLWAILTYLTTRDVSPILGIGEDGEPKRKLNIAFRERLALAFIFLDDWSLSSYLRRCNQMAKNPEQMDDDIGLDLIAVTGLASPEGREVLGWWVDRTADVQSAALLGWMGLTCNIHFFQPNNAKTEKGKAARARREDKKRVERWVEIYRDLLDSWQMFHERVEFDINRGEIGRRVMANKGSVGKVEWPTIPRQIVIRCNYCNKPVTPVPNMQGEIPPRKGKPTVCPNCSRGLPRCSVCLLVLSIVQDPVRNAQLVARDSVNQSDTVDEAIVICQTCRHGGHVSHISGWFFGNDGEGPGHHVCPVADCDCRCADHF</sequence>
<feature type="compositionally biased region" description="Polar residues" evidence="2">
    <location>
        <begin position="398"/>
        <end position="407"/>
    </location>
</feature>
<feature type="compositionally biased region" description="Basic and acidic residues" evidence="2">
    <location>
        <begin position="408"/>
        <end position="420"/>
    </location>
</feature>
<dbReference type="CDD" id="cd16691">
    <property type="entry name" value="mRING-H2-C3H3C2_Mio"/>
    <property type="match status" value="1"/>
</dbReference>
<gene>
    <name evidence="4" type="ORF">E1B28_000449</name>
</gene>
<proteinExistence type="inferred from homology"/>
<dbReference type="InterPro" id="IPR001680">
    <property type="entry name" value="WD40_rpt"/>
</dbReference>
<evidence type="ECO:0000259" key="3">
    <source>
        <dbReference type="Pfam" id="PF17034"/>
    </source>
</evidence>
<feature type="region of interest" description="Disordered" evidence="2">
    <location>
        <begin position="796"/>
        <end position="827"/>
    </location>
</feature>
<evidence type="ECO:0000313" key="4">
    <source>
        <dbReference type="EMBL" id="KAG7098505.1"/>
    </source>
</evidence>
<organism evidence="4 5">
    <name type="scientific">Marasmius oreades</name>
    <name type="common">fairy-ring Marasmius</name>
    <dbReference type="NCBI Taxonomy" id="181124"/>
    <lineage>
        <taxon>Eukaryota</taxon>
        <taxon>Fungi</taxon>
        <taxon>Dikarya</taxon>
        <taxon>Basidiomycota</taxon>
        <taxon>Agaricomycotina</taxon>
        <taxon>Agaricomycetes</taxon>
        <taxon>Agaricomycetidae</taxon>
        <taxon>Agaricales</taxon>
        <taxon>Marasmiineae</taxon>
        <taxon>Marasmiaceae</taxon>
        <taxon>Marasmius</taxon>
    </lineage>
</organism>
<dbReference type="KEGG" id="more:E1B28_000449"/>
<feature type="region of interest" description="Disordered" evidence="2">
    <location>
        <begin position="398"/>
        <end position="438"/>
    </location>
</feature>
<reference evidence="4" key="1">
    <citation type="journal article" date="2021" name="Genome Biol. Evol.">
        <title>The assembled and annotated genome of the fairy-ring fungus Marasmius oreades.</title>
        <authorList>
            <person name="Hiltunen M."/>
            <person name="Ament-Velasquez S.L."/>
            <person name="Johannesson H."/>
        </authorList>
    </citation>
    <scope>NUCLEOTIDE SEQUENCE</scope>
    <source>
        <strain evidence="4">03SP1</strain>
    </source>
</reference>
<comment type="similarity">
    <text evidence="1">Belongs to the WD repeat mio family.</text>
</comment>